<feature type="domain" description="Phage terminase large subunit N-terminal" evidence="1">
    <location>
        <begin position="6"/>
        <end position="74"/>
    </location>
</feature>
<dbReference type="SUPFAM" id="SSF47729">
    <property type="entry name" value="IHF-like DNA-binding proteins"/>
    <property type="match status" value="1"/>
</dbReference>
<dbReference type="Pfam" id="PF04466">
    <property type="entry name" value="Terminase_3"/>
    <property type="match status" value="1"/>
</dbReference>
<comment type="caution">
    <text evidence="2">The sequence shown here is derived from an EMBL/GenBank/DDBJ whole genome shotgun (WGS) entry which is preliminary data.</text>
</comment>
<dbReference type="EMBL" id="CAJOBF010000579">
    <property type="protein sequence ID" value="CAF3838771.1"/>
    <property type="molecule type" value="Genomic_DNA"/>
</dbReference>
<dbReference type="Gene3D" id="3.30.420.280">
    <property type="match status" value="1"/>
</dbReference>
<protein>
    <recommendedName>
        <fullName evidence="1">Phage terminase large subunit N-terminal domain-containing protein</fullName>
    </recommendedName>
</protein>
<evidence type="ECO:0000313" key="3">
    <source>
        <dbReference type="EMBL" id="CAF3838771.1"/>
    </source>
</evidence>
<dbReference type="PANTHER" id="PTHR39184:SF1">
    <property type="entry name" value="PBSX PHAGE TERMINASE LARGE SUBUNIT"/>
    <property type="match status" value="1"/>
</dbReference>
<dbReference type="Gene3D" id="3.40.50.300">
    <property type="entry name" value="P-loop containing nucleotide triphosphate hydrolases"/>
    <property type="match status" value="1"/>
</dbReference>
<dbReference type="Proteomes" id="UP000663887">
    <property type="component" value="Unassembled WGS sequence"/>
</dbReference>
<name>A0A816SJD7_9BILA</name>
<evidence type="ECO:0000259" key="1">
    <source>
        <dbReference type="Pfam" id="PF04466"/>
    </source>
</evidence>
<dbReference type="InterPro" id="IPR010992">
    <property type="entry name" value="IHF-like_DNA-bd_dom_sf"/>
</dbReference>
<dbReference type="Pfam" id="PF00216">
    <property type="entry name" value="Bac_DNA_binding"/>
    <property type="match status" value="1"/>
</dbReference>
<dbReference type="GO" id="GO:0030527">
    <property type="term" value="F:structural constituent of chromatin"/>
    <property type="evidence" value="ECO:0007669"/>
    <property type="project" value="InterPro"/>
</dbReference>
<dbReference type="InterPro" id="IPR035412">
    <property type="entry name" value="Terminase_L_N"/>
</dbReference>
<dbReference type="EMBL" id="CAJNRG010006282">
    <property type="protein sequence ID" value="CAF2084501.1"/>
    <property type="molecule type" value="Genomic_DNA"/>
</dbReference>
<reference evidence="2" key="1">
    <citation type="submission" date="2021-02" db="EMBL/GenBank/DDBJ databases">
        <authorList>
            <person name="Nowell W R."/>
        </authorList>
    </citation>
    <scope>NUCLEOTIDE SEQUENCE</scope>
</reference>
<gene>
    <name evidence="3" type="ORF">UXM345_LOCUS7085</name>
    <name evidence="2" type="ORF">XDN619_LOCUS15423</name>
</gene>
<dbReference type="GO" id="GO:0003677">
    <property type="term" value="F:DNA binding"/>
    <property type="evidence" value="ECO:0007669"/>
    <property type="project" value="InterPro"/>
</dbReference>
<dbReference type="Proteomes" id="UP000663842">
    <property type="component" value="Unassembled WGS sequence"/>
</dbReference>
<evidence type="ECO:0000313" key="4">
    <source>
        <dbReference type="Proteomes" id="UP000663887"/>
    </source>
</evidence>
<accession>A0A816SJD7</accession>
<dbReference type="AlphaFoldDB" id="A0A816SJD7"/>
<evidence type="ECO:0000313" key="2">
    <source>
        <dbReference type="EMBL" id="CAF2084501.1"/>
    </source>
</evidence>
<proteinExistence type="predicted"/>
<dbReference type="PANTHER" id="PTHR39184">
    <property type="match status" value="1"/>
</dbReference>
<organism evidence="2 4">
    <name type="scientific">Rotaria magnacalcarata</name>
    <dbReference type="NCBI Taxonomy" id="392030"/>
    <lineage>
        <taxon>Eukaryota</taxon>
        <taxon>Metazoa</taxon>
        <taxon>Spiralia</taxon>
        <taxon>Gnathifera</taxon>
        <taxon>Rotifera</taxon>
        <taxon>Eurotatoria</taxon>
        <taxon>Bdelloidea</taxon>
        <taxon>Philodinida</taxon>
        <taxon>Philodinidae</taxon>
        <taxon>Rotaria</taxon>
    </lineage>
</organism>
<dbReference type="InterPro" id="IPR000119">
    <property type="entry name" value="Hist_DNA-bd"/>
</dbReference>
<dbReference type="InterPro" id="IPR052380">
    <property type="entry name" value="Viral_DNA_packaging_terminase"/>
</dbReference>
<sequence>MRVEAPQIIVAFNPEFTTDVVYEEFITNNTRESLFIKKVSYEDNPFKLPPQFFTELEALKVRDYDEYLHIYEGHCISNSQTKIFKRETYWTVKDFKEHDNVNLKFGLDLGFSPNHPTFGVREYVHDGSLYVTHEAVQSGLDIDLTPDFLVKHLPNVKNHTIWVDSSRPETISAINRRYVESIKQSLHAKGVEKGQDSVEDGIEHLKSYKMIYIHPRCKRLIDNFDSKVAARDGRNHRTGVALKIAAYNQVKFKVGQKLKDAVNKK</sequence>
<dbReference type="InterPro" id="IPR027417">
    <property type="entry name" value="P-loop_NTPase"/>
</dbReference>